<evidence type="ECO:0000259" key="1">
    <source>
        <dbReference type="Pfam" id="PF18701"/>
    </source>
</evidence>
<dbReference type="PANTHER" id="PTHR47331">
    <property type="entry name" value="PHD-TYPE DOMAIN-CONTAINING PROTEIN"/>
    <property type="match status" value="1"/>
</dbReference>
<sequence length="222" mass="24991">MFLMGNSSIVVTDLDLGDFAKIQRRVKYRAKLLKDLRGRFRKEYLGLLVQKAHKTSLAFKVGDIVLIENPNKKRLYWPLGKVVELIPGRDGKVRTLKLRCSNTEITHPIQRVFPLEIQSAETAESDDVPLDADAPKIPSDNVDVSESTMIPVDAPPNMPKVSRYGHTIRRLKRLSVFNITTVFESDSKRGEDVVFRPQVSATTRPCVFPPPLGEGRNCSTPH</sequence>
<proteinExistence type="predicted"/>
<comment type="caution">
    <text evidence="2">The sequence shown here is derived from an EMBL/GenBank/DDBJ whole genome shotgun (WGS) entry which is preliminary data.</text>
</comment>
<dbReference type="OrthoDB" id="6423385at2759"/>
<gene>
    <name evidence="2" type="primary">AVEN_87492_1</name>
    <name evidence="2" type="ORF">NPIL_558121</name>
</gene>
<accession>A0A8X6IIC1</accession>
<reference evidence="2" key="1">
    <citation type="submission" date="2020-08" db="EMBL/GenBank/DDBJ databases">
        <title>Multicomponent nature underlies the extraordinary mechanical properties of spider dragline silk.</title>
        <authorList>
            <person name="Kono N."/>
            <person name="Nakamura H."/>
            <person name="Mori M."/>
            <person name="Yoshida Y."/>
            <person name="Ohtoshi R."/>
            <person name="Malay A.D."/>
            <person name="Moran D.A.P."/>
            <person name="Tomita M."/>
            <person name="Numata K."/>
            <person name="Arakawa K."/>
        </authorList>
    </citation>
    <scope>NUCLEOTIDE SEQUENCE</scope>
</reference>
<dbReference type="EMBL" id="BMAW01090315">
    <property type="protein sequence ID" value="GFS44206.1"/>
    <property type="molecule type" value="Genomic_DNA"/>
</dbReference>
<dbReference type="InterPro" id="IPR040676">
    <property type="entry name" value="DUF5641"/>
</dbReference>
<dbReference type="PANTHER" id="PTHR47331:SF1">
    <property type="entry name" value="GAG-LIKE PROTEIN"/>
    <property type="match status" value="1"/>
</dbReference>
<dbReference type="Proteomes" id="UP000887013">
    <property type="component" value="Unassembled WGS sequence"/>
</dbReference>
<evidence type="ECO:0000313" key="3">
    <source>
        <dbReference type="Proteomes" id="UP000887013"/>
    </source>
</evidence>
<keyword evidence="3" id="KW-1185">Reference proteome</keyword>
<dbReference type="AlphaFoldDB" id="A0A8X6IIC1"/>
<feature type="domain" description="DUF5641" evidence="1">
    <location>
        <begin position="31"/>
        <end position="115"/>
    </location>
</feature>
<protein>
    <submittedName>
        <fullName evidence="2">Integrase catalytic domain-containing protein</fullName>
    </submittedName>
</protein>
<name>A0A8X6IIC1_NEPPI</name>
<organism evidence="2 3">
    <name type="scientific">Nephila pilipes</name>
    <name type="common">Giant wood spider</name>
    <name type="synonym">Nephila maculata</name>
    <dbReference type="NCBI Taxonomy" id="299642"/>
    <lineage>
        <taxon>Eukaryota</taxon>
        <taxon>Metazoa</taxon>
        <taxon>Ecdysozoa</taxon>
        <taxon>Arthropoda</taxon>
        <taxon>Chelicerata</taxon>
        <taxon>Arachnida</taxon>
        <taxon>Araneae</taxon>
        <taxon>Araneomorphae</taxon>
        <taxon>Entelegynae</taxon>
        <taxon>Araneoidea</taxon>
        <taxon>Nephilidae</taxon>
        <taxon>Nephila</taxon>
    </lineage>
</organism>
<dbReference type="Pfam" id="PF18701">
    <property type="entry name" value="DUF5641"/>
    <property type="match status" value="1"/>
</dbReference>
<evidence type="ECO:0000313" key="2">
    <source>
        <dbReference type="EMBL" id="GFS44206.1"/>
    </source>
</evidence>